<dbReference type="GeneID" id="101449609"/>
<proteinExistence type="evidence at transcript level"/>
<protein>
    <recommendedName>
        <fullName evidence="2">MADF domain-containing protein</fullName>
    </recommendedName>
</protein>
<dbReference type="InterPro" id="IPR006578">
    <property type="entry name" value="MADF-dom"/>
</dbReference>
<feature type="compositionally biased region" description="Basic residues" evidence="1">
    <location>
        <begin position="111"/>
        <end position="122"/>
    </location>
</feature>
<dbReference type="EMBL" id="GAMC01014152">
    <property type="protein sequence ID" value="JAB92403.1"/>
    <property type="molecule type" value="mRNA"/>
</dbReference>
<dbReference type="PANTHER" id="PTHR12243">
    <property type="entry name" value="MADF DOMAIN TRANSCRIPTION FACTOR"/>
    <property type="match status" value="1"/>
</dbReference>
<sequence length="306" mass="34767">MADTELILKIINGVKKRDCLWNIHSAEYAKRDKLEKAWQEISVDIGKPENFCREKWRNVRTGFLRSIQYNTNILCDNGDGSEDLPTPRRKRFYLFDEMKFLLQATESTGQVKKKQKLSRSAKSRNSIDDPSGDNVDASTIQAISGNKDSKHYTNINDTNQSNISTYPDVLNELQLSATSSTKPSTRQSEAALALKMDQLSPPPPMKIDEEKEEQVKHSTPMAVPSGGTQCEIGNNTKSGELFNPNANRNECDNRDEEQLLAFFRGNIDDILSLPRHKQRLFKRRMLELIDDLHRPENGLSSSSYCP</sequence>
<dbReference type="GO" id="GO:0006357">
    <property type="term" value="P:regulation of transcription by RNA polymerase II"/>
    <property type="evidence" value="ECO:0007669"/>
    <property type="project" value="TreeGrafter"/>
</dbReference>
<dbReference type="InterPro" id="IPR039353">
    <property type="entry name" value="TF_Adf1"/>
</dbReference>
<dbReference type="AlphaFoldDB" id="W8B5L1"/>
<evidence type="ECO:0000313" key="3">
    <source>
        <dbReference type="EMBL" id="JAB92403.1"/>
    </source>
</evidence>
<organism evidence="3">
    <name type="scientific">Ceratitis capitata</name>
    <name type="common">Mediterranean fruit fly</name>
    <name type="synonym">Tephritis capitata</name>
    <dbReference type="NCBI Taxonomy" id="7213"/>
    <lineage>
        <taxon>Eukaryota</taxon>
        <taxon>Metazoa</taxon>
        <taxon>Ecdysozoa</taxon>
        <taxon>Arthropoda</taxon>
        <taxon>Hexapoda</taxon>
        <taxon>Insecta</taxon>
        <taxon>Pterygota</taxon>
        <taxon>Neoptera</taxon>
        <taxon>Endopterygota</taxon>
        <taxon>Diptera</taxon>
        <taxon>Brachycera</taxon>
        <taxon>Muscomorpha</taxon>
        <taxon>Tephritoidea</taxon>
        <taxon>Tephritidae</taxon>
        <taxon>Ceratitis</taxon>
        <taxon>Ceratitis</taxon>
    </lineage>
</organism>
<dbReference type="PROSITE" id="PS51029">
    <property type="entry name" value="MADF"/>
    <property type="match status" value="1"/>
</dbReference>
<dbReference type="PANTHER" id="PTHR12243:SF60">
    <property type="entry name" value="SI:CH211-15D5.12-RELATED"/>
    <property type="match status" value="1"/>
</dbReference>
<feature type="domain" description="MADF" evidence="2">
    <location>
        <begin position="9"/>
        <end position="106"/>
    </location>
</feature>
<evidence type="ECO:0000256" key="1">
    <source>
        <dbReference type="SAM" id="MobiDB-lite"/>
    </source>
</evidence>
<accession>W8B5L1</accession>
<dbReference type="SMART" id="SM00595">
    <property type="entry name" value="MADF"/>
    <property type="match status" value="1"/>
</dbReference>
<dbReference type="KEGG" id="ccat:101449609"/>
<feature type="region of interest" description="Disordered" evidence="1">
    <location>
        <begin position="217"/>
        <end position="246"/>
    </location>
</feature>
<name>W8B5L1_CERCA</name>
<dbReference type="OrthoDB" id="6147983at2759"/>
<evidence type="ECO:0000259" key="2">
    <source>
        <dbReference type="PROSITE" id="PS51029"/>
    </source>
</evidence>
<dbReference type="GO" id="GO:0005634">
    <property type="term" value="C:nucleus"/>
    <property type="evidence" value="ECO:0007669"/>
    <property type="project" value="TreeGrafter"/>
</dbReference>
<feature type="compositionally biased region" description="Polar residues" evidence="1">
    <location>
        <begin position="226"/>
        <end position="246"/>
    </location>
</feature>
<dbReference type="RefSeq" id="XP_004519876.1">
    <property type="nucleotide sequence ID" value="XM_004519819.3"/>
</dbReference>
<dbReference type="GO" id="GO:0005667">
    <property type="term" value="C:transcription regulator complex"/>
    <property type="evidence" value="ECO:0007669"/>
    <property type="project" value="TreeGrafter"/>
</dbReference>
<feature type="region of interest" description="Disordered" evidence="1">
    <location>
        <begin position="111"/>
        <end position="138"/>
    </location>
</feature>
<dbReference type="Pfam" id="PF10545">
    <property type="entry name" value="MADF_DNA_bdg"/>
    <property type="match status" value="1"/>
</dbReference>
<dbReference type="EMBL" id="GAMC01014151">
    <property type="protein sequence ID" value="JAB92404.1"/>
    <property type="molecule type" value="mRNA"/>
</dbReference>
<reference evidence="3" key="2">
    <citation type="journal article" date="2014" name="BMC Genomics">
        <title>A genomic perspective to assessing quality of mass-reared SIT flies used in Mediterranean fruit fly (Ceratitis capitata) eradication in California.</title>
        <authorList>
            <person name="Calla B."/>
            <person name="Hall B."/>
            <person name="Hou S."/>
            <person name="Geib S.M."/>
        </authorList>
    </citation>
    <scope>NUCLEOTIDE SEQUENCE</scope>
</reference>
<reference evidence="3" key="1">
    <citation type="submission" date="2013-07" db="EMBL/GenBank/DDBJ databases">
        <authorList>
            <person name="Geib S."/>
        </authorList>
    </citation>
    <scope>NUCLEOTIDE SEQUENCE</scope>
</reference>